<evidence type="ECO:0000259" key="2">
    <source>
        <dbReference type="Pfam" id="PF13649"/>
    </source>
</evidence>
<keyword evidence="3" id="KW-0489">Methyltransferase</keyword>
<name>A8ZVK6_DESOH</name>
<dbReference type="STRING" id="96561.Dole_2389"/>
<reference evidence="3 4" key="1">
    <citation type="submission" date="2007-10" db="EMBL/GenBank/DDBJ databases">
        <title>Complete sequence of Desulfococcus oleovorans Hxd3.</title>
        <authorList>
            <consortium name="US DOE Joint Genome Institute"/>
            <person name="Copeland A."/>
            <person name="Lucas S."/>
            <person name="Lapidus A."/>
            <person name="Barry K."/>
            <person name="Glavina del Rio T."/>
            <person name="Dalin E."/>
            <person name="Tice H."/>
            <person name="Pitluck S."/>
            <person name="Kiss H."/>
            <person name="Brettin T."/>
            <person name="Bruce D."/>
            <person name="Detter J.C."/>
            <person name="Han C."/>
            <person name="Schmutz J."/>
            <person name="Larimer F."/>
            <person name="Land M."/>
            <person name="Hauser L."/>
            <person name="Kyrpides N."/>
            <person name="Kim E."/>
            <person name="Wawrik B."/>
            <person name="Richardson P."/>
        </authorList>
    </citation>
    <scope>NUCLEOTIDE SEQUENCE [LARGE SCALE GENOMIC DNA]</scope>
    <source>
        <strain evidence="4">DSM 6200 / JCM 39069 / Hxd3</strain>
    </source>
</reference>
<dbReference type="InterPro" id="IPR041698">
    <property type="entry name" value="Methyltransf_25"/>
</dbReference>
<dbReference type="OrthoDB" id="5298787at2"/>
<gene>
    <name evidence="3" type="ordered locus">Dole_2389</name>
</gene>
<dbReference type="AlphaFoldDB" id="A8ZVK6"/>
<organism evidence="3 4">
    <name type="scientific">Desulfosudis oleivorans (strain DSM 6200 / JCM 39069 / Hxd3)</name>
    <name type="common">Desulfococcus oleovorans</name>
    <dbReference type="NCBI Taxonomy" id="96561"/>
    <lineage>
        <taxon>Bacteria</taxon>
        <taxon>Pseudomonadati</taxon>
        <taxon>Thermodesulfobacteriota</taxon>
        <taxon>Desulfobacteria</taxon>
        <taxon>Desulfobacterales</taxon>
        <taxon>Desulfosudaceae</taxon>
        <taxon>Desulfosudis</taxon>
    </lineage>
</organism>
<proteinExistence type="predicted"/>
<accession>A8ZVK6</accession>
<dbReference type="eggNOG" id="COG2226">
    <property type="taxonomic scope" value="Bacteria"/>
</dbReference>
<sequence>MPLSTSKSEKAKSFDLAYQSSGMYYGWVVRPEFERFFNNIDLTGKTALDLGAGEGRYSIHLARRGCAVTAVDFSASGLNKLQGIAEQERLPVTTVLCDLETYAFPENTFDVVVAATILDHLETGARHRAMAGMAAALKPGGLLYVNVFTTEDPGYAAAGAVDAEGVSDTSFGMAHYFAPGELKSCFTGLALLDYYEGVEEDTSHGKPHHHGWASLIAKKE</sequence>
<dbReference type="GO" id="GO:0032259">
    <property type="term" value="P:methylation"/>
    <property type="evidence" value="ECO:0007669"/>
    <property type="project" value="UniProtKB-KW"/>
</dbReference>
<dbReference type="CDD" id="cd02440">
    <property type="entry name" value="AdoMet_MTases"/>
    <property type="match status" value="1"/>
</dbReference>
<dbReference type="SUPFAM" id="SSF53335">
    <property type="entry name" value="S-adenosyl-L-methionine-dependent methyltransferases"/>
    <property type="match status" value="1"/>
</dbReference>
<dbReference type="GO" id="GO:0008168">
    <property type="term" value="F:methyltransferase activity"/>
    <property type="evidence" value="ECO:0007669"/>
    <property type="project" value="UniProtKB-KW"/>
</dbReference>
<dbReference type="KEGG" id="dol:Dole_2389"/>
<dbReference type="Pfam" id="PF13649">
    <property type="entry name" value="Methyltransf_25"/>
    <property type="match status" value="1"/>
</dbReference>
<dbReference type="HOGENOM" id="CLU_056435_5_3_7"/>
<dbReference type="Proteomes" id="UP000008561">
    <property type="component" value="Chromosome"/>
</dbReference>
<keyword evidence="1 3" id="KW-0808">Transferase</keyword>
<dbReference type="InterPro" id="IPR029063">
    <property type="entry name" value="SAM-dependent_MTases_sf"/>
</dbReference>
<feature type="domain" description="Methyltransferase" evidence="2">
    <location>
        <begin position="48"/>
        <end position="141"/>
    </location>
</feature>
<evidence type="ECO:0000256" key="1">
    <source>
        <dbReference type="ARBA" id="ARBA00022679"/>
    </source>
</evidence>
<keyword evidence="4" id="KW-1185">Reference proteome</keyword>
<dbReference type="PANTHER" id="PTHR43861">
    <property type="entry name" value="TRANS-ACONITATE 2-METHYLTRANSFERASE-RELATED"/>
    <property type="match status" value="1"/>
</dbReference>
<dbReference type="EMBL" id="CP000859">
    <property type="protein sequence ID" value="ABW68193.1"/>
    <property type="molecule type" value="Genomic_DNA"/>
</dbReference>
<dbReference type="PANTHER" id="PTHR43861:SF3">
    <property type="entry name" value="PUTATIVE (AFU_ORTHOLOGUE AFUA_2G14390)-RELATED"/>
    <property type="match status" value="1"/>
</dbReference>
<evidence type="ECO:0000313" key="4">
    <source>
        <dbReference type="Proteomes" id="UP000008561"/>
    </source>
</evidence>
<evidence type="ECO:0000313" key="3">
    <source>
        <dbReference type="EMBL" id="ABW68193.1"/>
    </source>
</evidence>
<protein>
    <submittedName>
        <fullName evidence="3">Methyltransferase type 11</fullName>
    </submittedName>
</protein>
<dbReference type="RefSeq" id="WP_012175805.1">
    <property type="nucleotide sequence ID" value="NC_009943.1"/>
</dbReference>
<dbReference type="Gene3D" id="3.40.50.150">
    <property type="entry name" value="Vaccinia Virus protein VP39"/>
    <property type="match status" value="1"/>
</dbReference>